<evidence type="ECO:0000313" key="2">
    <source>
        <dbReference type="Proteomes" id="UP000242381"/>
    </source>
</evidence>
<dbReference type="VEuPathDB" id="FungiDB:BCV72DRAFT_287670"/>
<dbReference type="SUPFAM" id="SSF50965">
    <property type="entry name" value="Galactose oxidase, central domain"/>
    <property type="match status" value="1"/>
</dbReference>
<evidence type="ECO:0000313" key="1">
    <source>
        <dbReference type="EMBL" id="ORE17932.1"/>
    </source>
</evidence>
<protein>
    <recommendedName>
        <fullName evidence="3">Galactose oxidase</fullName>
    </recommendedName>
</protein>
<evidence type="ECO:0008006" key="3">
    <source>
        <dbReference type="Google" id="ProtNLM"/>
    </source>
</evidence>
<organism evidence="1 2">
    <name type="scientific">Rhizopus microsporus</name>
    <dbReference type="NCBI Taxonomy" id="58291"/>
    <lineage>
        <taxon>Eukaryota</taxon>
        <taxon>Fungi</taxon>
        <taxon>Fungi incertae sedis</taxon>
        <taxon>Mucoromycota</taxon>
        <taxon>Mucoromycotina</taxon>
        <taxon>Mucoromycetes</taxon>
        <taxon>Mucorales</taxon>
        <taxon>Mucorineae</taxon>
        <taxon>Rhizopodaceae</taxon>
        <taxon>Rhizopus</taxon>
    </lineage>
</organism>
<dbReference type="EMBL" id="KV921342">
    <property type="protein sequence ID" value="ORE17932.1"/>
    <property type="molecule type" value="Genomic_DNA"/>
</dbReference>
<proteinExistence type="predicted"/>
<reference evidence="1 2" key="1">
    <citation type="journal article" date="2016" name="Proc. Natl. Acad. Sci. U.S.A.">
        <title>Lipid metabolic changes in an early divergent fungus govern the establishment of a mutualistic symbiosis with endobacteria.</title>
        <authorList>
            <person name="Lastovetsky O.A."/>
            <person name="Gaspar M.L."/>
            <person name="Mondo S.J."/>
            <person name="LaButti K.M."/>
            <person name="Sandor L."/>
            <person name="Grigoriev I.V."/>
            <person name="Henry S.A."/>
            <person name="Pawlowska T.E."/>
        </authorList>
    </citation>
    <scope>NUCLEOTIDE SEQUENCE [LARGE SCALE GENOMIC DNA]</scope>
    <source>
        <strain evidence="1 2">ATCC 11559</strain>
    </source>
</reference>
<dbReference type="InterPro" id="IPR011043">
    <property type="entry name" value="Gal_Oxase/kelch_b-propeller"/>
</dbReference>
<name>A0A1X0S0V2_RHIZD</name>
<dbReference type="Proteomes" id="UP000242381">
    <property type="component" value="Unassembled WGS sequence"/>
</dbReference>
<dbReference type="AlphaFoldDB" id="A0A1X0S0V2"/>
<accession>A0A1X0S0V2</accession>
<gene>
    <name evidence="1" type="ORF">BCV71DRAFT_180538</name>
</gene>
<dbReference type="OMA" id="WRPAFIE"/>
<sequence length="59" mass="6733">MLKYNQTTRTTGKNLVGIWRPAFIEHNQSLYAFGGGGHVTDDLRYLDLSTMCWKALDVK</sequence>